<protein>
    <recommendedName>
        <fullName evidence="5">Chemoreceptor glutamine deamidase CheD</fullName>
    </recommendedName>
</protein>
<evidence type="ECO:0000313" key="3">
    <source>
        <dbReference type="EMBL" id="QDL53043.1"/>
    </source>
</evidence>
<proteinExistence type="predicted"/>
<evidence type="ECO:0000313" key="4">
    <source>
        <dbReference type="Proteomes" id="UP000317365"/>
    </source>
</evidence>
<organism evidence="3 4">
    <name type="scientific">Rhodoferax aquaticus</name>
    <dbReference type="NCBI Taxonomy" id="2527691"/>
    <lineage>
        <taxon>Bacteria</taxon>
        <taxon>Pseudomonadati</taxon>
        <taxon>Pseudomonadota</taxon>
        <taxon>Betaproteobacteria</taxon>
        <taxon>Burkholderiales</taxon>
        <taxon>Comamonadaceae</taxon>
        <taxon>Rhodoferax</taxon>
    </lineage>
</organism>
<keyword evidence="1" id="KW-0145">Chemotaxis</keyword>
<name>A0A515EK51_9BURK</name>
<dbReference type="InterPro" id="IPR011324">
    <property type="entry name" value="Cytotoxic_necrot_fac-like_cat"/>
</dbReference>
<reference evidence="4" key="1">
    <citation type="submission" date="2019-02" db="EMBL/GenBank/DDBJ databases">
        <title>Complete genome sequence of Rhodoferax sp. Gr-4.</title>
        <authorList>
            <person name="Jin L."/>
        </authorList>
    </citation>
    <scope>NUCLEOTIDE SEQUENCE [LARGE SCALE GENOMIC DNA]</scope>
    <source>
        <strain evidence="4">Gr-4</strain>
    </source>
</reference>
<dbReference type="CDD" id="cd16352">
    <property type="entry name" value="CheD"/>
    <property type="match status" value="1"/>
</dbReference>
<keyword evidence="2" id="KW-0378">Hydrolase</keyword>
<dbReference type="GO" id="GO:0006935">
    <property type="term" value="P:chemotaxis"/>
    <property type="evidence" value="ECO:0007669"/>
    <property type="project" value="UniProtKB-KW"/>
</dbReference>
<evidence type="ECO:0008006" key="5">
    <source>
        <dbReference type="Google" id="ProtNLM"/>
    </source>
</evidence>
<dbReference type="PANTHER" id="PTHR35147:SF3">
    <property type="entry name" value="CHEMORECEPTOR GLUTAMINE DEAMIDASE CHED 1-RELATED"/>
    <property type="match status" value="1"/>
</dbReference>
<accession>A0A515EK51</accession>
<dbReference type="RefSeq" id="WP_142808534.1">
    <property type="nucleotide sequence ID" value="NZ_CP036282.1"/>
</dbReference>
<dbReference type="InterPro" id="IPR038592">
    <property type="entry name" value="CheD-like_sf"/>
</dbReference>
<gene>
    <name evidence="3" type="ORF">EXZ61_02040</name>
</gene>
<sequence length="161" mass="17527">MSNQSYDLMPGDVAIGFVGDELKTLLGSCVSVILTDPRRTVGAMCHIVHVGISQTNSAHNTAFGNAAMADMFGRLRAIGITPHLCDAYVYGGGNMFPHLFREKHVGASNTEWVLGFLQQHRIAVVEQHVGGAGYRKVSWTVGPHEPVVETVFSDQGQLYER</sequence>
<reference evidence="4" key="2">
    <citation type="journal article" date="2020" name="Int. J. Syst. Evol. Microbiol.">
        <title>Genomic insights into a novel species Rhodoferax aquaticus sp. nov., isolated from freshwater.</title>
        <authorList>
            <person name="Li T."/>
            <person name="Zhuo Y."/>
            <person name="Jin C.Z."/>
            <person name="Wu X."/>
            <person name="Ko S.R."/>
            <person name="Jin F.J."/>
            <person name="Ahn C.Y."/>
            <person name="Oh H.M."/>
            <person name="Lee H.G."/>
            <person name="Jin L."/>
        </authorList>
    </citation>
    <scope>NUCLEOTIDE SEQUENCE [LARGE SCALE GENOMIC DNA]</scope>
    <source>
        <strain evidence="4">Gr-4</strain>
    </source>
</reference>
<dbReference type="PANTHER" id="PTHR35147">
    <property type="entry name" value="CHEMORECEPTOR GLUTAMINE DEAMIDASE CHED-RELATED"/>
    <property type="match status" value="1"/>
</dbReference>
<dbReference type="Pfam" id="PF03975">
    <property type="entry name" value="CheD"/>
    <property type="match status" value="1"/>
</dbReference>
<dbReference type="SUPFAM" id="SSF64438">
    <property type="entry name" value="CNF1/YfiH-like putative cysteine hydrolases"/>
    <property type="match status" value="1"/>
</dbReference>
<dbReference type="GO" id="GO:0050568">
    <property type="term" value="F:protein-glutamine glutaminase activity"/>
    <property type="evidence" value="ECO:0007669"/>
    <property type="project" value="InterPro"/>
</dbReference>
<keyword evidence="4" id="KW-1185">Reference proteome</keyword>
<dbReference type="EMBL" id="CP036282">
    <property type="protein sequence ID" value="QDL53043.1"/>
    <property type="molecule type" value="Genomic_DNA"/>
</dbReference>
<dbReference type="InterPro" id="IPR005659">
    <property type="entry name" value="Chemorcpt_Glu_NH3ase_CheD"/>
</dbReference>
<evidence type="ECO:0000256" key="2">
    <source>
        <dbReference type="ARBA" id="ARBA00022801"/>
    </source>
</evidence>
<dbReference type="KEGG" id="rhg:EXZ61_02040"/>
<dbReference type="Proteomes" id="UP000317365">
    <property type="component" value="Chromosome"/>
</dbReference>
<dbReference type="AlphaFoldDB" id="A0A515EK51"/>
<dbReference type="Gene3D" id="3.30.1330.200">
    <property type="match status" value="1"/>
</dbReference>
<evidence type="ECO:0000256" key="1">
    <source>
        <dbReference type="ARBA" id="ARBA00022500"/>
    </source>
</evidence>